<dbReference type="Pfam" id="PF07635">
    <property type="entry name" value="PSCyt1"/>
    <property type="match status" value="1"/>
</dbReference>
<evidence type="ECO:0000256" key="2">
    <source>
        <dbReference type="ARBA" id="ARBA00023004"/>
    </source>
</evidence>
<feature type="transmembrane region" description="Helical" evidence="4">
    <location>
        <begin position="144"/>
        <end position="161"/>
    </location>
</feature>
<proteinExistence type="predicted"/>
<feature type="transmembrane region" description="Helical" evidence="4">
    <location>
        <begin position="42"/>
        <end position="60"/>
    </location>
</feature>
<sequence>MKSRHKAFADNTLFALNIFIIVLLLAGDHLAIPRWLQPVGRVHPLILHFPIVILVLAALMEFFRFKQSFAAEKFYRDFTTLLWLTGALLSALTAIMGLFLSREPGYEGVDIEWHRWFGVSIVFVASLIYIFRNDSWYDTAMAKKASVVMVLFLLVGGHFGADVTHGDNFILAPVMKGGRDLVPVDQALVYRDVIQPIFDSKCIGCHNESKLKGGLMLTDEKSILKGGKDGKAIVPGLPQMSLLLQRIHLPEEEKKHMAPAGKPQLTATEMAVLYHWIKENADFKKKVTDLPVSDSLRMAAMPFLKPAEASEEQFDFAAADEKTIKKLNNNYRGIYQLSEGSPALAVDIYNKSKYNPKVLEELSPIKKQVVSLNLNKMPVKDAELKTIAGFENLRTLNLNFSEITGATLKDLASLKYLRTLSLAGTKLTPNALGNLGSFKSLKEISVWDTGLKPDELASLEKANKGITFIEGFKDDGKAMKLIPPQVKNTDFVFRKPVTLVITNPIKGVDIRYTTDGTEPDSIKSALYKPGIVISDNTTIKAKAYKAGWFGSDVVNYSFFKNTLWPDSARLLKPVNERYQADGAKTLIDGELGGMNFGNNKWLGTQQDMEFLLFFKNPIKPAVLTLNCLKIIGSQIFLPNEIQVWGGVDEQHLKLIGGLKPGMQKKDDPNVVLGLNCKLKLAGPINCIKVIAKPIYKLPDWHPAKGKPSWVFVDEALVN</sequence>
<dbReference type="GO" id="GO:0020037">
    <property type="term" value="F:heme binding"/>
    <property type="evidence" value="ECO:0007669"/>
    <property type="project" value="InterPro"/>
</dbReference>
<dbReference type="PANTHER" id="PTHR35889">
    <property type="entry name" value="CYCLOINULO-OLIGOSACCHARIDE FRUCTANOTRANSFERASE-RELATED"/>
    <property type="match status" value="1"/>
</dbReference>
<keyword evidence="3" id="KW-0349">Heme</keyword>
<dbReference type="Proteomes" id="UP000321479">
    <property type="component" value="Chromosome"/>
</dbReference>
<evidence type="ECO:0000313" key="6">
    <source>
        <dbReference type="EMBL" id="QEC65609.1"/>
    </source>
</evidence>
<accession>A0A5B8V370</accession>
<evidence type="ECO:0000256" key="3">
    <source>
        <dbReference type="PROSITE-ProRule" id="PRU00433"/>
    </source>
</evidence>
<feature type="transmembrane region" description="Helical" evidence="4">
    <location>
        <begin position="12"/>
        <end position="36"/>
    </location>
</feature>
<dbReference type="InterPro" id="IPR032675">
    <property type="entry name" value="LRR_dom_sf"/>
</dbReference>
<keyword evidence="4" id="KW-0812">Transmembrane</keyword>
<dbReference type="Gene3D" id="3.80.10.10">
    <property type="entry name" value="Ribonuclease Inhibitor"/>
    <property type="match status" value="1"/>
</dbReference>
<keyword evidence="7" id="KW-1185">Reference proteome</keyword>
<dbReference type="GO" id="GO:0046872">
    <property type="term" value="F:metal ion binding"/>
    <property type="evidence" value="ECO:0007669"/>
    <property type="project" value="UniProtKB-KW"/>
</dbReference>
<feature type="domain" description="Cytochrome c" evidence="5">
    <location>
        <begin position="189"/>
        <end position="281"/>
    </location>
</feature>
<feature type="transmembrane region" description="Helical" evidence="4">
    <location>
        <begin position="113"/>
        <end position="132"/>
    </location>
</feature>
<organism evidence="6 7">
    <name type="scientific">Mucilaginibacter ginsenosidivorans</name>
    <dbReference type="NCBI Taxonomy" id="398053"/>
    <lineage>
        <taxon>Bacteria</taxon>
        <taxon>Pseudomonadati</taxon>
        <taxon>Bacteroidota</taxon>
        <taxon>Sphingobacteriia</taxon>
        <taxon>Sphingobacteriales</taxon>
        <taxon>Sphingobacteriaceae</taxon>
        <taxon>Mucilaginibacter</taxon>
    </lineage>
</organism>
<keyword evidence="1 3" id="KW-0479">Metal-binding</keyword>
<gene>
    <name evidence="6" type="ORF">FRZ54_06035</name>
</gene>
<evidence type="ECO:0000259" key="5">
    <source>
        <dbReference type="PROSITE" id="PS51007"/>
    </source>
</evidence>
<dbReference type="PROSITE" id="PS51007">
    <property type="entry name" value="CYTC"/>
    <property type="match status" value="1"/>
</dbReference>
<dbReference type="InterPro" id="IPR011429">
    <property type="entry name" value="Cyt_c_Planctomycete-type"/>
</dbReference>
<dbReference type="Pfam" id="PF09990">
    <property type="entry name" value="DUF2231"/>
    <property type="match status" value="1"/>
</dbReference>
<dbReference type="InterPro" id="IPR026876">
    <property type="entry name" value="Fn3_assoc_repeat"/>
</dbReference>
<dbReference type="KEGG" id="mgin:FRZ54_06035"/>
<keyword evidence="4" id="KW-0472">Membrane</keyword>
<dbReference type="InterPro" id="IPR009056">
    <property type="entry name" value="Cyt_c-like_dom"/>
</dbReference>
<dbReference type="Pfam" id="PF13287">
    <property type="entry name" value="Fn3_assoc"/>
    <property type="match status" value="1"/>
</dbReference>
<evidence type="ECO:0000313" key="7">
    <source>
        <dbReference type="Proteomes" id="UP000321479"/>
    </source>
</evidence>
<dbReference type="SUPFAM" id="SSF52047">
    <property type="entry name" value="RNI-like"/>
    <property type="match status" value="1"/>
</dbReference>
<name>A0A5B8V370_9SPHI</name>
<dbReference type="AlphaFoldDB" id="A0A5B8V370"/>
<dbReference type="EMBL" id="CP042436">
    <property type="protein sequence ID" value="QEC65609.1"/>
    <property type="molecule type" value="Genomic_DNA"/>
</dbReference>
<protein>
    <submittedName>
        <fullName evidence="6">Cytochrome C</fullName>
    </submittedName>
</protein>
<keyword evidence="2 3" id="KW-0408">Iron</keyword>
<dbReference type="OrthoDB" id="713772at2"/>
<keyword evidence="4" id="KW-1133">Transmembrane helix</keyword>
<dbReference type="InterPro" id="IPR019251">
    <property type="entry name" value="DUF2231_TM"/>
</dbReference>
<reference evidence="6 7" key="1">
    <citation type="journal article" date="2017" name="Curr. Microbiol.">
        <title>Mucilaginibacter ginsenosidivorans sp. nov., Isolated from Soil of Ginseng Field.</title>
        <authorList>
            <person name="Kim M.M."/>
            <person name="Siddiqi M.Z."/>
            <person name="Im W.T."/>
        </authorList>
    </citation>
    <scope>NUCLEOTIDE SEQUENCE [LARGE SCALE GENOMIC DNA]</scope>
    <source>
        <strain evidence="6 7">Gsoil 3017</strain>
    </source>
</reference>
<feature type="transmembrane region" description="Helical" evidence="4">
    <location>
        <begin position="81"/>
        <end position="101"/>
    </location>
</feature>
<dbReference type="GO" id="GO:0009055">
    <property type="term" value="F:electron transfer activity"/>
    <property type="evidence" value="ECO:0007669"/>
    <property type="project" value="InterPro"/>
</dbReference>
<evidence type="ECO:0000256" key="4">
    <source>
        <dbReference type="SAM" id="Phobius"/>
    </source>
</evidence>
<evidence type="ECO:0000256" key="1">
    <source>
        <dbReference type="ARBA" id="ARBA00022723"/>
    </source>
</evidence>
<dbReference type="PANTHER" id="PTHR35889:SF3">
    <property type="entry name" value="F-BOX DOMAIN-CONTAINING PROTEIN"/>
    <property type="match status" value="1"/>
</dbReference>